<evidence type="ECO:0000259" key="1">
    <source>
        <dbReference type="PROSITE" id="PS51664"/>
    </source>
</evidence>
<comment type="caution">
    <text evidence="2">The sequence shown here is derived from an EMBL/GenBank/DDBJ whole genome shotgun (WGS) entry which is preliminary data.</text>
</comment>
<evidence type="ECO:0000313" key="2">
    <source>
        <dbReference type="EMBL" id="TCD54582.1"/>
    </source>
</evidence>
<dbReference type="OrthoDB" id="109999at2"/>
<feature type="domain" description="YcaO" evidence="1">
    <location>
        <begin position="63"/>
        <end position="417"/>
    </location>
</feature>
<dbReference type="AlphaFoldDB" id="A0A4R0QQI4"/>
<dbReference type="EMBL" id="RXLP01000014">
    <property type="protein sequence ID" value="TCD54582.1"/>
    <property type="molecule type" value="Genomic_DNA"/>
</dbReference>
<accession>A0A4R0QQI4</accession>
<proteinExistence type="predicted"/>
<keyword evidence="3" id="KW-1185">Reference proteome</keyword>
<dbReference type="InterPro" id="IPR003776">
    <property type="entry name" value="YcaO-like_dom"/>
</dbReference>
<dbReference type="Proteomes" id="UP000291289">
    <property type="component" value="Unassembled WGS sequence"/>
</dbReference>
<dbReference type="RefSeq" id="WP_131283461.1">
    <property type="nucleotide sequence ID" value="NZ_RXLP01000014.1"/>
</dbReference>
<sequence>MTEFPSPERQFTLSQSLSAIVDLFSMRHWEWTLSTNSLSDTGALDSSVFLDRADSLQIDSDSSRGKGRGLESIASGLYELLEHITFDSESNYWENKSLERIRGDSVLDLAGIGSRDTDYTFENIMSGRFASLPSEYCGGRSTGEFEAHEESLIRCYYTNNGWASGASISEATLHALNELLERDATSQALLSNVMGTVRGKLLVPEDNILKNIQDAIKELTSSNVFILSVPSLSGFTVLSICLAEDTNGLPHIGCGSSQFKGYATYRSLLELWQELCADKDFTDYEERERTHRLKILIQNFPNLHGALLFNRYLQQDAQLDEEAVTYDLTNTMELPSVEEQITNIVSNLSKNNISVWRRVAFQAKNSDSSGFCNPSVVQIVAPGLERFHIIRHGYPVELIGRLRNHDSITAVRKRTQE</sequence>
<gene>
    <name evidence="2" type="ORF">EJ419_03000</name>
</gene>
<evidence type="ECO:0000313" key="3">
    <source>
        <dbReference type="Proteomes" id="UP000291289"/>
    </source>
</evidence>
<dbReference type="PROSITE" id="PS51664">
    <property type="entry name" value="YCAO"/>
    <property type="match status" value="1"/>
</dbReference>
<organism evidence="2 3">
    <name type="scientific">Alloscardovia theropitheci</name>
    <dbReference type="NCBI Taxonomy" id="2496842"/>
    <lineage>
        <taxon>Bacteria</taxon>
        <taxon>Bacillati</taxon>
        <taxon>Actinomycetota</taxon>
        <taxon>Actinomycetes</taxon>
        <taxon>Bifidobacteriales</taxon>
        <taxon>Bifidobacteriaceae</taxon>
        <taxon>Alloscardovia</taxon>
    </lineage>
</organism>
<dbReference type="Pfam" id="PF02624">
    <property type="entry name" value="YcaO"/>
    <property type="match status" value="1"/>
</dbReference>
<dbReference type="Gene3D" id="3.30.1330.230">
    <property type="match status" value="1"/>
</dbReference>
<reference evidence="2 3" key="1">
    <citation type="submission" date="2018-12" db="EMBL/GenBank/DDBJ databases">
        <title>Alloscrdovia theropitheci sp. nov: a novel taxon from the feces of the bleeding-herat monkey (Theropithecus geleda).</title>
        <authorList>
            <person name="Modesto M."/>
        </authorList>
    </citation>
    <scope>NUCLEOTIDE SEQUENCE [LARGE SCALE GENOMIC DNA]</scope>
    <source>
        <strain evidence="2 3">GLDI4/2</strain>
    </source>
</reference>
<name>A0A4R0QQI4_9BIFI</name>
<protein>
    <recommendedName>
        <fullName evidence="1">YcaO domain-containing protein</fullName>
    </recommendedName>
</protein>